<sequence length="589" mass="66425">MKVFLIVLFSVLITSCSNISLETDPIIVKTIRNGEVLSEGDTFDITFLKSSDSVLVNPTSAKIEISYNNSRSLGDNEFQDVDPINFDLDFIQNEEVSPTFKISSDFKNGLYSLFVNIYEDDEIISSFNSQFIVYSGELRGDVVGIFPNKNLYSKSVAILESKIHHDISIDPYLVWKLDGTIIKEGYLSQGVNKLLWDTEELYGFIDISLDLLPYKLDDVTHPSRNSVNFSFIVNPLYKSLYSEADLSPYYKSLFFNGNYYDELNKDLYIENYGEKLPNYVDRFYGMTTGPSRGFKSNDSIFPVDKVSGDLLNFSVILDFMPLLPDDGNIFTTQYKNLINRLYIENGSILHSFGYTDDISSEILGIVDINDPQHLVISFIRSPNGYKVLYYLDGELIRESFWEFSLTELNDGVFDSFIFGGDMDFSGASTLVDTFNVYYLDEQANNNIYPDNYSDSIPEKESYIVLEGFNSVTLPQNFSGNGSIDGEILSMAAGSILSFSEILFDDIDSKINIKVLGDSRYTLALYNDDVVVYEGELVGESTLSLIGRSLYIDSTLVTEVTSNYNRFDVKAIDSCSIDSLFLESIGNTVE</sequence>
<evidence type="ECO:0000313" key="3">
    <source>
        <dbReference type="Proteomes" id="UP000323824"/>
    </source>
</evidence>
<evidence type="ECO:0000313" key="2">
    <source>
        <dbReference type="EMBL" id="QEN04517.1"/>
    </source>
</evidence>
<dbReference type="PROSITE" id="PS51257">
    <property type="entry name" value="PROKAR_LIPOPROTEIN"/>
    <property type="match status" value="1"/>
</dbReference>
<dbReference type="Proteomes" id="UP000323824">
    <property type="component" value="Chromosome"/>
</dbReference>
<keyword evidence="3" id="KW-1185">Reference proteome</keyword>
<name>A0A5C1QAL4_9SPIO</name>
<accession>A0A5C1QAL4</accession>
<organism evidence="2 3">
    <name type="scientific">Thiospirochaeta perfilievii</name>
    <dbReference type="NCBI Taxonomy" id="252967"/>
    <lineage>
        <taxon>Bacteria</taxon>
        <taxon>Pseudomonadati</taxon>
        <taxon>Spirochaetota</taxon>
        <taxon>Spirochaetia</taxon>
        <taxon>Spirochaetales</taxon>
        <taxon>Spirochaetaceae</taxon>
        <taxon>Thiospirochaeta</taxon>
    </lineage>
</organism>
<dbReference type="EMBL" id="CP035807">
    <property type="protein sequence ID" value="QEN04517.1"/>
    <property type="molecule type" value="Genomic_DNA"/>
</dbReference>
<feature type="chain" id="PRO_5022918081" description="LamG domain-containing protein" evidence="1">
    <location>
        <begin position="21"/>
        <end position="589"/>
    </location>
</feature>
<dbReference type="KEGG" id="sper:EW093_07320"/>
<proteinExistence type="predicted"/>
<evidence type="ECO:0000256" key="1">
    <source>
        <dbReference type="SAM" id="SignalP"/>
    </source>
</evidence>
<reference evidence="2 3" key="1">
    <citation type="submission" date="2019-02" db="EMBL/GenBank/DDBJ databases">
        <authorList>
            <person name="Fomenkov A."/>
            <person name="Dubinina G."/>
            <person name="Grabovich M."/>
            <person name="Vincze T."/>
            <person name="Roberts R.J."/>
        </authorList>
    </citation>
    <scope>NUCLEOTIDE SEQUENCE [LARGE SCALE GENOMIC DNA]</scope>
    <source>
        <strain evidence="2 3">P</strain>
    </source>
</reference>
<reference evidence="2 3" key="2">
    <citation type="submission" date="2019-09" db="EMBL/GenBank/DDBJ databases">
        <title>Complete Genome Sequence and Methylome Analysis of free living Spirochaetas.</title>
        <authorList>
            <person name="Leshcheva N."/>
            <person name="Mikheeva N."/>
        </authorList>
    </citation>
    <scope>NUCLEOTIDE SEQUENCE [LARGE SCALE GENOMIC DNA]</scope>
    <source>
        <strain evidence="2 3">P</strain>
    </source>
</reference>
<protein>
    <recommendedName>
        <fullName evidence="4">LamG domain-containing protein</fullName>
    </recommendedName>
</protein>
<feature type="signal peptide" evidence="1">
    <location>
        <begin position="1"/>
        <end position="20"/>
    </location>
</feature>
<dbReference type="OrthoDB" id="9812878at2"/>
<dbReference type="AlphaFoldDB" id="A0A5C1QAL4"/>
<dbReference type="RefSeq" id="WP_149567764.1">
    <property type="nucleotide sequence ID" value="NZ_CP035807.1"/>
</dbReference>
<evidence type="ECO:0008006" key="4">
    <source>
        <dbReference type="Google" id="ProtNLM"/>
    </source>
</evidence>
<gene>
    <name evidence="2" type="ORF">EW093_07320</name>
</gene>
<keyword evidence="1" id="KW-0732">Signal</keyword>